<dbReference type="EMBL" id="QCYY01002674">
    <property type="protein sequence ID" value="ROT68383.1"/>
    <property type="molecule type" value="Genomic_DNA"/>
</dbReference>
<reference evidence="1 2" key="1">
    <citation type="submission" date="2018-04" db="EMBL/GenBank/DDBJ databases">
        <authorList>
            <person name="Zhang X."/>
            <person name="Yuan J."/>
            <person name="Li F."/>
            <person name="Xiang J."/>
        </authorList>
    </citation>
    <scope>NUCLEOTIDE SEQUENCE [LARGE SCALE GENOMIC DNA]</scope>
    <source>
        <tissue evidence="1">Muscle</tissue>
    </source>
</reference>
<sequence length="594" mass="65630">MAGEMMQDGCLFLPYDLLEVDDASRQIALRSKPFVRIPTLSRFQSRVVRISNRVKVPKPCCQGSPTVVKFQSRVVSFPTVVKVPSLVRIFQPFVKVPKPCVRISNRCQGSKAVLSGFSNRCQGSKAVLSGSPTVVKVLSRVVKRPGFNRLSRFQSRVVRISNRCQVLCQSTLSGVVVRISNRCQGSKPLLSGSPTVVKVPKPCCQDLQPISNVVKVLKAVLSGSPTVVKVPKRRVVRISNRCQGSKAVLSGSPTVCQGSKAVLSGSPTVVKVLKPCCQDLQPLSRFQSRVVRISNRCQGSKAVLSGSPTVVKVQSRVVRSCHPKPCVRISNRCQGSKAVLSGSPNRCSRFQSRVVRISNRLSRFQKPCCQDLQPLSRFKVVKVRVVRISNRFKQSRVVRFSNRCQGSKAVLSGSPTLSSCQESQSRVVQDLQPFKVQKPFQKRVVRISNRCQGSKAVFVRFSTVVKVLKPCCQDLQPLSRFQSRVVRFSNRCQGSKAVLSGSPTVVKVLKPCCQDLQRCQVPKPCCQDSPNVSRFQSVLFSNRCQSSKAVLSDLQPFVKSKAVVRISNLVKFKSPCSSDLQPLSRFQSRVVRIS</sequence>
<proteinExistence type="predicted"/>
<protein>
    <submittedName>
        <fullName evidence="1">Putative location of vulva defective 1-like</fullName>
    </submittedName>
</protein>
<reference evidence="1 2" key="2">
    <citation type="submission" date="2019-01" db="EMBL/GenBank/DDBJ databases">
        <title>The decoding of complex shrimp genome reveals the adaptation for benthos swimmer, frequently molting mechanism and breeding impact on genome.</title>
        <authorList>
            <person name="Sun Y."/>
            <person name="Gao Y."/>
            <person name="Yu Y."/>
        </authorList>
    </citation>
    <scope>NUCLEOTIDE SEQUENCE [LARGE SCALE GENOMIC DNA]</scope>
    <source>
        <tissue evidence="1">Muscle</tissue>
    </source>
</reference>
<keyword evidence="2" id="KW-1185">Reference proteome</keyword>
<name>A0A3R7MS14_PENVA</name>
<dbReference type="Proteomes" id="UP000283509">
    <property type="component" value="Unassembled WGS sequence"/>
</dbReference>
<accession>A0A3R7MS14</accession>
<comment type="caution">
    <text evidence="1">The sequence shown here is derived from an EMBL/GenBank/DDBJ whole genome shotgun (WGS) entry which is preliminary data.</text>
</comment>
<gene>
    <name evidence="1" type="ORF">C7M84_013464</name>
</gene>
<evidence type="ECO:0000313" key="1">
    <source>
        <dbReference type="EMBL" id="ROT68383.1"/>
    </source>
</evidence>
<organism evidence="1 2">
    <name type="scientific">Penaeus vannamei</name>
    <name type="common">Whiteleg shrimp</name>
    <name type="synonym">Litopenaeus vannamei</name>
    <dbReference type="NCBI Taxonomy" id="6689"/>
    <lineage>
        <taxon>Eukaryota</taxon>
        <taxon>Metazoa</taxon>
        <taxon>Ecdysozoa</taxon>
        <taxon>Arthropoda</taxon>
        <taxon>Crustacea</taxon>
        <taxon>Multicrustacea</taxon>
        <taxon>Malacostraca</taxon>
        <taxon>Eumalacostraca</taxon>
        <taxon>Eucarida</taxon>
        <taxon>Decapoda</taxon>
        <taxon>Dendrobranchiata</taxon>
        <taxon>Penaeoidea</taxon>
        <taxon>Penaeidae</taxon>
        <taxon>Penaeus</taxon>
    </lineage>
</organism>
<dbReference type="AlphaFoldDB" id="A0A3R7MS14"/>
<evidence type="ECO:0000313" key="2">
    <source>
        <dbReference type="Proteomes" id="UP000283509"/>
    </source>
</evidence>